<proteinExistence type="predicted"/>
<protein>
    <submittedName>
        <fullName evidence="1">Predicted protein</fullName>
    </submittedName>
</protein>
<gene>
    <name evidence="1" type="ORF">HCEG_01568</name>
</gene>
<dbReference type="OrthoDB" id="10417386at2759"/>
<name>F0U5X1_AJEC8</name>
<dbReference type="HOGENOM" id="CLU_794460_0_0_1"/>
<organism evidence="2">
    <name type="scientific">Ajellomyces capsulatus (strain H88)</name>
    <name type="common">Darling's disease fungus</name>
    <name type="synonym">Histoplasma capsulatum</name>
    <dbReference type="NCBI Taxonomy" id="544711"/>
    <lineage>
        <taxon>Eukaryota</taxon>
        <taxon>Fungi</taxon>
        <taxon>Dikarya</taxon>
        <taxon>Ascomycota</taxon>
        <taxon>Pezizomycotina</taxon>
        <taxon>Eurotiomycetes</taxon>
        <taxon>Eurotiomycetidae</taxon>
        <taxon>Onygenales</taxon>
        <taxon>Ajellomycetaceae</taxon>
        <taxon>Histoplasma</taxon>
    </lineage>
</organism>
<dbReference type="EMBL" id="DS990636">
    <property type="protein sequence ID" value="EGC42206.1"/>
    <property type="molecule type" value="Genomic_DNA"/>
</dbReference>
<dbReference type="Proteomes" id="UP000008142">
    <property type="component" value="Unassembled WGS sequence"/>
</dbReference>
<accession>F0U5X1</accession>
<evidence type="ECO:0000313" key="2">
    <source>
        <dbReference type="Proteomes" id="UP000008142"/>
    </source>
</evidence>
<sequence>MASVNLEMSTASLELENSCVGTYLRLGIRPKCIHTYTLASTNPCLDRRQGTRQHQMAQDGTRGSVRADIKAHPMPGLWAAISGSGGRRLGCDGKNNHFEGTRLQPPVLSAKLSLFGHSTPSTRFRDGRKPYGGRKNESALLPHLPEPTPPAFEIFKDVPRRDRVNHESMTGYMRTEQLPRLEAAKHEPPNIGYYMYTQRPSIPPITHSLFDLCTRERLLTLRDLKVNVRIYKDKNGLKLASYYVCHLAKRDGTSNPIIICASELLLEILRMQPANAPISLLHGNSHQSSCTADVMTTWQLQEDLEICTLRQVPMRNACTCTVHVHGHRYRHKKKECDQKLRCHSIAFMQIRSTKLRQHDTIMLHSTPFRAGLVCRSDGMIYPIAYWMQCIIPHNTTN</sequence>
<reference evidence="2" key="1">
    <citation type="submission" date="2008-07" db="EMBL/GenBank/DDBJ databases">
        <title>Annotation of Ajellomyces capsulatus strain H88.</title>
        <authorList>
            <person name="Champion M."/>
            <person name="Cuomo C."/>
            <person name="Ma L.-J."/>
            <person name="Henn M.R."/>
            <person name="Sil A."/>
            <person name="Goldman B."/>
            <person name="Young S.K."/>
            <person name="Kodira C.D."/>
            <person name="Zeng Q."/>
            <person name="Koehrsen M."/>
            <person name="Alvarado L."/>
            <person name="Berlin A."/>
            <person name="Borenstein D."/>
            <person name="Chen Z."/>
            <person name="Engels R."/>
            <person name="Freedman E."/>
            <person name="Gellesch M."/>
            <person name="Goldberg J."/>
            <person name="Griggs A."/>
            <person name="Gujja S."/>
            <person name="Heiman D."/>
            <person name="Hepburn T."/>
            <person name="Howarth C."/>
            <person name="Jen D."/>
            <person name="Larson L."/>
            <person name="Lewis B."/>
            <person name="Mehta T."/>
            <person name="Park D."/>
            <person name="Pearson M."/>
            <person name="Roberts A."/>
            <person name="Saif S."/>
            <person name="Shea T."/>
            <person name="Shenoy N."/>
            <person name="Sisk P."/>
            <person name="Stolte C."/>
            <person name="Sykes S."/>
            <person name="Walk T."/>
            <person name="White J."/>
            <person name="Yandava C."/>
            <person name="Klein B."/>
            <person name="McEwen J.G."/>
            <person name="Puccia R."/>
            <person name="Goldman G.H."/>
            <person name="Felipe M.S."/>
            <person name="Nino-Vega G."/>
            <person name="San-Blas G."/>
            <person name="Taylor J."/>
            <person name="Mendoza L."/>
            <person name="Galagan J."/>
            <person name="Nusbaum C."/>
            <person name="Birren B."/>
        </authorList>
    </citation>
    <scope>NUCLEOTIDE SEQUENCE [LARGE SCALE GENOMIC DNA]</scope>
    <source>
        <strain evidence="2">H88</strain>
    </source>
</reference>
<dbReference type="AlphaFoldDB" id="F0U5X1"/>
<dbReference type="OMA" id="HEPPNIG"/>
<evidence type="ECO:0000313" key="1">
    <source>
        <dbReference type="EMBL" id="EGC42206.1"/>
    </source>
</evidence>